<dbReference type="Proteomes" id="UP000799755">
    <property type="component" value="Unassembled WGS sequence"/>
</dbReference>
<proteinExistence type="predicted"/>
<keyword evidence="2" id="KW-1185">Reference proteome</keyword>
<protein>
    <submittedName>
        <fullName evidence="1">Uncharacterized protein</fullName>
    </submittedName>
</protein>
<dbReference type="EMBL" id="MU003528">
    <property type="protein sequence ID" value="KAF2465798.1"/>
    <property type="molecule type" value="Genomic_DNA"/>
</dbReference>
<reference evidence="1" key="1">
    <citation type="journal article" date="2020" name="Stud. Mycol.">
        <title>101 Dothideomycetes genomes: a test case for predicting lifestyles and emergence of pathogens.</title>
        <authorList>
            <person name="Haridas S."/>
            <person name="Albert R."/>
            <person name="Binder M."/>
            <person name="Bloem J."/>
            <person name="Labutti K."/>
            <person name="Salamov A."/>
            <person name="Andreopoulos B."/>
            <person name="Baker S."/>
            <person name="Barry K."/>
            <person name="Bills G."/>
            <person name="Bluhm B."/>
            <person name="Cannon C."/>
            <person name="Castanera R."/>
            <person name="Culley D."/>
            <person name="Daum C."/>
            <person name="Ezra D."/>
            <person name="Gonzalez J."/>
            <person name="Henrissat B."/>
            <person name="Kuo A."/>
            <person name="Liang C."/>
            <person name="Lipzen A."/>
            <person name="Lutzoni F."/>
            <person name="Magnuson J."/>
            <person name="Mondo S."/>
            <person name="Nolan M."/>
            <person name="Ohm R."/>
            <person name="Pangilinan J."/>
            <person name="Park H.-J."/>
            <person name="Ramirez L."/>
            <person name="Alfaro M."/>
            <person name="Sun H."/>
            <person name="Tritt A."/>
            <person name="Yoshinaga Y."/>
            <person name="Zwiers L.-H."/>
            <person name="Turgeon B."/>
            <person name="Goodwin S."/>
            <person name="Spatafora J."/>
            <person name="Crous P."/>
            <person name="Grigoriev I."/>
        </authorList>
    </citation>
    <scope>NUCLEOTIDE SEQUENCE</scope>
    <source>
        <strain evidence="1">ATCC 200398</strain>
    </source>
</reference>
<organism evidence="1 2">
    <name type="scientific">Lindgomyces ingoldianus</name>
    <dbReference type="NCBI Taxonomy" id="673940"/>
    <lineage>
        <taxon>Eukaryota</taxon>
        <taxon>Fungi</taxon>
        <taxon>Dikarya</taxon>
        <taxon>Ascomycota</taxon>
        <taxon>Pezizomycotina</taxon>
        <taxon>Dothideomycetes</taxon>
        <taxon>Pleosporomycetidae</taxon>
        <taxon>Pleosporales</taxon>
        <taxon>Lindgomycetaceae</taxon>
        <taxon>Lindgomyces</taxon>
    </lineage>
</organism>
<comment type="caution">
    <text evidence="1">The sequence shown here is derived from an EMBL/GenBank/DDBJ whole genome shotgun (WGS) entry which is preliminary data.</text>
</comment>
<evidence type="ECO:0000313" key="1">
    <source>
        <dbReference type="EMBL" id="KAF2465798.1"/>
    </source>
</evidence>
<evidence type="ECO:0000313" key="2">
    <source>
        <dbReference type="Proteomes" id="UP000799755"/>
    </source>
</evidence>
<gene>
    <name evidence="1" type="ORF">BDR25DRAFT_83049</name>
</gene>
<accession>A0ACB6QFQ6</accession>
<name>A0ACB6QFQ6_9PLEO</name>
<sequence>MMALPAFLVWNKSWVVISEQGLAVGLSSCLRRAHTVSFDSLPHQQYSSFALKMQSKTLIEPLANGRRRYTLLYAVKISLLCLT</sequence>